<proteinExistence type="predicted"/>
<reference evidence="2" key="1">
    <citation type="submission" date="2016-03" db="EMBL/GenBank/DDBJ databases">
        <title>Complete genome sequence of the type strain Actinoalloteichus hymeniacidonis DSM 45092.</title>
        <authorList>
            <person name="Schaffert L."/>
            <person name="Albersmeier A."/>
            <person name="Winkler A."/>
            <person name="Kalinowski J."/>
            <person name="Zotchev S."/>
            <person name="Ruckert C."/>
        </authorList>
    </citation>
    <scope>NUCLEOTIDE SEQUENCE [LARGE SCALE GENOMIC DNA]</scope>
    <source>
        <strain evidence="2">HPA177(T) (DSM 45092(T))</strain>
    </source>
</reference>
<evidence type="ECO:0000313" key="1">
    <source>
        <dbReference type="EMBL" id="AOS61042.1"/>
    </source>
</evidence>
<evidence type="ECO:0000313" key="2">
    <source>
        <dbReference type="Proteomes" id="UP000095210"/>
    </source>
</evidence>
<protein>
    <submittedName>
        <fullName evidence="1">Uncharacterized protein</fullName>
    </submittedName>
</protein>
<keyword evidence="2" id="KW-1185">Reference proteome</keyword>
<gene>
    <name evidence="1" type="ORF">TL08_00990</name>
</gene>
<dbReference type="AlphaFoldDB" id="A0AAC9HKJ9"/>
<organism evidence="1 2">
    <name type="scientific">Actinoalloteichus hymeniacidonis</name>
    <dbReference type="NCBI Taxonomy" id="340345"/>
    <lineage>
        <taxon>Bacteria</taxon>
        <taxon>Bacillati</taxon>
        <taxon>Actinomycetota</taxon>
        <taxon>Actinomycetes</taxon>
        <taxon>Pseudonocardiales</taxon>
        <taxon>Pseudonocardiaceae</taxon>
        <taxon>Actinoalloteichus</taxon>
    </lineage>
</organism>
<dbReference type="KEGG" id="ahm:TL08_00990"/>
<accession>A0AAC9HKJ9</accession>
<dbReference type="Proteomes" id="UP000095210">
    <property type="component" value="Chromosome"/>
</dbReference>
<dbReference type="EMBL" id="CP014859">
    <property type="protein sequence ID" value="AOS61042.1"/>
    <property type="molecule type" value="Genomic_DNA"/>
</dbReference>
<name>A0AAC9HKJ9_9PSEU</name>
<sequence length="52" mass="5750">MPYKRSTDLPAHVGFFSAFHTNGLDGPVPLRGLRHSAPPMRCIKHQHKDGVA</sequence>